<sequence>MSVSAFLSTLRGAGRQHLTASTIAATATCSHLLRINEYTRISKKMANGQSIRSGTFRVGGHDWRLLCYPNGCLKEHEGSVSLFLEHASHEDTGDTTAKFKMSILPDVTSKPTCSRSLAEYRFTEDGLNWGWRAFIKHADLDKEKHLRDDCLTVLCDVTVTDPHTADHHVEAAAPPESTLVAGPAPPFDLRGQLEEAIWNKQQVDVKIEVGGETFPAHRWMLEARSPVLKADLLLASTTGDGATLLRVNDMDAQVFKAMLQFIYTDSPPALESATVAERMLVAADRYELEELKLICEEVLSRHVDMGSVADTLALAERRHCSLLRTACIKFLTSPGNFEAFVATDGFAQLKRDCPSAVSDLVVNKMP</sequence>
<dbReference type="PROSITE" id="PS50097">
    <property type="entry name" value="BTB"/>
    <property type="match status" value="1"/>
</dbReference>
<evidence type="ECO:0000313" key="5">
    <source>
        <dbReference type="EMBL" id="KAK1612412.1"/>
    </source>
</evidence>
<dbReference type="InterPro" id="IPR008974">
    <property type="entry name" value="TRAF-like"/>
</dbReference>
<feature type="domain" description="BTB" evidence="3">
    <location>
        <begin position="203"/>
        <end position="265"/>
    </location>
</feature>
<dbReference type="Proteomes" id="UP001231189">
    <property type="component" value="Unassembled WGS sequence"/>
</dbReference>
<comment type="caution">
    <text evidence="5">The sequence shown here is derived from an EMBL/GenBank/DDBJ whole genome shotgun (WGS) entry which is preliminary data.</text>
</comment>
<dbReference type="EMBL" id="JAUUTY010000007">
    <property type="protein sequence ID" value="KAK1612412.1"/>
    <property type="molecule type" value="Genomic_DNA"/>
</dbReference>
<dbReference type="SUPFAM" id="SSF49599">
    <property type="entry name" value="TRAF domain-like"/>
    <property type="match status" value="1"/>
</dbReference>
<accession>A0AAD8R1C7</accession>
<organism evidence="5 6">
    <name type="scientific">Lolium multiflorum</name>
    <name type="common">Italian ryegrass</name>
    <name type="synonym">Lolium perenne subsp. multiflorum</name>
    <dbReference type="NCBI Taxonomy" id="4521"/>
    <lineage>
        <taxon>Eukaryota</taxon>
        <taxon>Viridiplantae</taxon>
        <taxon>Streptophyta</taxon>
        <taxon>Embryophyta</taxon>
        <taxon>Tracheophyta</taxon>
        <taxon>Spermatophyta</taxon>
        <taxon>Magnoliopsida</taxon>
        <taxon>Liliopsida</taxon>
        <taxon>Poales</taxon>
        <taxon>Poaceae</taxon>
        <taxon>BOP clade</taxon>
        <taxon>Pooideae</taxon>
        <taxon>Poodae</taxon>
        <taxon>Poeae</taxon>
        <taxon>Poeae Chloroplast Group 2 (Poeae type)</taxon>
        <taxon>Loliodinae</taxon>
        <taxon>Loliinae</taxon>
        <taxon>Lolium</taxon>
    </lineage>
</organism>
<comment type="similarity">
    <text evidence="2">Belongs to the Tdpoz family.</text>
</comment>
<dbReference type="PROSITE" id="PS50144">
    <property type="entry name" value="MATH"/>
    <property type="match status" value="1"/>
</dbReference>
<dbReference type="PANTHER" id="PTHR26379:SF316">
    <property type="entry name" value="MATH DOMAIN-CONTAINING PROTEIN"/>
    <property type="match status" value="1"/>
</dbReference>
<dbReference type="Pfam" id="PF00651">
    <property type="entry name" value="BTB"/>
    <property type="match status" value="1"/>
</dbReference>
<dbReference type="SMART" id="SM00225">
    <property type="entry name" value="BTB"/>
    <property type="match status" value="1"/>
</dbReference>
<name>A0AAD8R1C7_LOLMU</name>
<dbReference type="Gene3D" id="1.25.40.420">
    <property type="match status" value="1"/>
</dbReference>
<dbReference type="SMART" id="SM00061">
    <property type="entry name" value="MATH"/>
    <property type="match status" value="1"/>
</dbReference>
<dbReference type="Pfam" id="PF22486">
    <property type="entry name" value="MATH_2"/>
    <property type="match status" value="1"/>
</dbReference>
<dbReference type="Pfam" id="PF24570">
    <property type="entry name" value="BACK_BPM_SPOP"/>
    <property type="match status" value="1"/>
</dbReference>
<dbReference type="InterPro" id="IPR002083">
    <property type="entry name" value="MATH/TRAF_dom"/>
</dbReference>
<dbReference type="PANTHER" id="PTHR26379">
    <property type="entry name" value="BTB/POZ AND MATH DOMAIN-CONTAINING PROTEIN 1"/>
    <property type="match status" value="1"/>
</dbReference>
<dbReference type="InterPro" id="IPR056423">
    <property type="entry name" value="BACK_BPM_SPOP"/>
</dbReference>
<feature type="domain" description="MATH" evidence="4">
    <location>
        <begin position="28"/>
        <end position="157"/>
    </location>
</feature>
<evidence type="ECO:0000259" key="4">
    <source>
        <dbReference type="PROSITE" id="PS50144"/>
    </source>
</evidence>
<dbReference type="SUPFAM" id="SSF54695">
    <property type="entry name" value="POZ domain"/>
    <property type="match status" value="1"/>
</dbReference>
<dbReference type="Gene3D" id="2.60.210.10">
    <property type="entry name" value="Apoptosis, Tumor Necrosis Factor Receptor Associated Protein 2, Chain A"/>
    <property type="match status" value="1"/>
</dbReference>
<proteinExistence type="inferred from homology"/>
<dbReference type="Gene3D" id="3.30.710.10">
    <property type="entry name" value="Potassium Channel Kv1.1, Chain A"/>
    <property type="match status" value="1"/>
</dbReference>
<dbReference type="AlphaFoldDB" id="A0AAD8R1C7"/>
<dbReference type="InterPro" id="IPR045005">
    <property type="entry name" value="BPM1-6"/>
</dbReference>
<evidence type="ECO:0000256" key="1">
    <source>
        <dbReference type="ARBA" id="ARBA00004906"/>
    </source>
</evidence>
<reference evidence="5" key="1">
    <citation type="submission" date="2023-07" db="EMBL/GenBank/DDBJ databases">
        <title>A chromosome-level genome assembly of Lolium multiflorum.</title>
        <authorList>
            <person name="Chen Y."/>
            <person name="Copetti D."/>
            <person name="Kolliker R."/>
            <person name="Studer B."/>
        </authorList>
    </citation>
    <scope>NUCLEOTIDE SEQUENCE</scope>
    <source>
        <strain evidence="5">02402/16</strain>
        <tissue evidence="5">Leaf</tissue>
    </source>
</reference>
<dbReference type="InterPro" id="IPR011333">
    <property type="entry name" value="SKP1/BTB/POZ_sf"/>
</dbReference>
<comment type="pathway">
    <text evidence="1">Protein modification; protein ubiquitination.</text>
</comment>
<gene>
    <name evidence="5" type="ORF">QYE76_036085</name>
</gene>
<protein>
    <submittedName>
        <fullName evidence="5">Uncharacterized protein</fullName>
    </submittedName>
</protein>
<keyword evidence="6" id="KW-1185">Reference proteome</keyword>
<evidence type="ECO:0000259" key="3">
    <source>
        <dbReference type="PROSITE" id="PS50097"/>
    </source>
</evidence>
<dbReference type="GO" id="GO:0016567">
    <property type="term" value="P:protein ubiquitination"/>
    <property type="evidence" value="ECO:0007669"/>
    <property type="project" value="InterPro"/>
</dbReference>
<evidence type="ECO:0000256" key="2">
    <source>
        <dbReference type="ARBA" id="ARBA00010846"/>
    </source>
</evidence>
<evidence type="ECO:0000313" key="6">
    <source>
        <dbReference type="Proteomes" id="UP001231189"/>
    </source>
</evidence>
<dbReference type="InterPro" id="IPR000210">
    <property type="entry name" value="BTB/POZ_dom"/>
</dbReference>
<dbReference type="CDD" id="cd00121">
    <property type="entry name" value="MATH"/>
    <property type="match status" value="1"/>
</dbReference>